<dbReference type="Proteomes" id="UP000548476">
    <property type="component" value="Unassembled WGS sequence"/>
</dbReference>
<evidence type="ECO:0000256" key="1">
    <source>
        <dbReference type="SAM" id="MobiDB-lite"/>
    </source>
</evidence>
<keyword evidence="2" id="KW-0472">Membrane</keyword>
<accession>A0A841FQ50</accession>
<proteinExistence type="predicted"/>
<feature type="transmembrane region" description="Helical" evidence="2">
    <location>
        <begin position="29"/>
        <end position="50"/>
    </location>
</feature>
<evidence type="ECO:0000313" key="3">
    <source>
        <dbReference type="EMBL" id="MBB6037964.1"/>
    </source>
</evidence>
<dbReference type="InterPro" id="IPR028082">
    <property type="entry name" value="Peripla_BP_I"/>
</dbReference>
<sequence>MNLPTFLSEPPETPPSDAKRRSDRVRKRAVWIVAGALVLTALGVGGWAVFENVNGCDGAFNDGALREFDDPGECVGVSDGSYVFAPELDAVSAKIREENRRVEESGASSVSFAYFIPMTLGEGDTQGYEAVESELQGAYLAQYNWNRTTGAERLVEPQVRLLLANPGAETNRWSFVVDELVSRVDGTDRLRAVIGMGPSFDGTFAALSALDAAGVPTAVAAMTANPAVDPQVGPPRYFARVGPTNAQEVAALANAMGGEARRPVLIVDVRADDTYTKTLADEFIKRFPALADTDEEYDSSLDGLFQTMNDIRNNICSRPPDVVLFAGRGRVGLTEFLTSLADRNADCRENPIRVVTGDDATETVLTDTGRFALAKAKVTVQYTALAHPSQWNLEAGAQPSVQEFARFAAAFETHFGGGADNDGHAMIAYDAALIAIKAVRLTGETAPTLEHVEQAWGRFGECTVVDGVTGTIALDKSGDALDKYMPLVALQPDGTSTFVKAAWPTEDGSPARHCD</sequence>
<keyword evidence="2" id="KW-0812">Transmembrane</keyword>
<dbReference type="Gene3D" id="3.40.50.2300">
    <property type="match status" value="2"/>
</dbReference>
<dbReference type="AlphaFoldDB" id="A0A841FQ50"/>
<reference evidence="3 4" key="1">
    <citation type="submission" date="2020-08" db="EMBL/GenBank/DDBJ databases">
        <title>Genomic Encyclopedia of Type Strains, Phase IV (KMG-IV): sequencing the most valuable type-strain genomes for metagenomic binning, comparative biology and taxonomic classification.</title>
        <authorList>
            <person name="Goeker M."/>
        </authorList>
    </citation>
    <scope>NUCLEOTIDE SEQUENCE [LARGE SCALE GENOMIC DNA]</scope>
    <source>
        <strain evidence="3 4">YIM 65646</strain>
    </source>
</reference>
<keyword evidence="2" id="KW-1133">Transmembrane helix</keyword>
<evidence type="ECO:0000313" key="4">
    <source>
        <dbReference type="Proteomes" id="UP000548476"/>
    </source>
</evidence>
<dbReference type="PANTHER" id="PTHR30483">
    <property type="entry name" value="LEUCINE-SPECIFIC-BINDING PROTEIN"/>
    <property type="match status" value="1"/>
</dbReference>
<gene>
    <name evidence="3" type="ORF">HNR73_005844</name>
</gene>
<dbReference type="RefSeq" id="WP_184790768.1">
    <property type="nucleotide sequence ID" value="NZ_BONT01000066.1"/>
</dbReference>
<protein>
    <submittedName>
        <fullName evidence="3">ABC-type branched-subunit amino acid transport system substrate-binding protein</fullName>
    </submittedName>
</protein>
<evidence type="ECO:0000256" key="2">
    <source>
        <dbReference type="SAM" id="Phobius"/>
    </source>
</evidence>
<dbReference type="PANTHER" id="PTHR30483:SF6">
    <property type="entry name" value="PERIPLASMIC BINDING PROTEIN OF ABC TRANSPORTER FOR NATURAL AMINO ACIDS"/>
    <property type="match status" value="1"/>
</dbReference>
<comment type="caution">
    <text evidence="3">The sequence shown here is derived from an EMBL/GenBank/DDBJ whole genome shotgun (WGS) entry which is preliminary data.</text>
</comment>
<name>A0A841FQ50_9ACTN</name>
<dbReference type="EMBL" id="JACHGT010000014">
    <property type="protein sequence ID" value="MBB6037964.1"/>
    <property type="molecule type" value="Genomic_DNA"/>
</dbReference>
<dbReference type="SUPFAM" id="SSF53822">
    <property type="entry name" value="Periplasmic binding protein-like I"/>
    <property type="match status" value="1"/>
</dbReference>
<dbReference type="InterPro" id="IPR051010">
    <property type="entry name" value="BCAA_transport"/>
</dbReference>
<organism evidence="3 4">
    <name type="scientific">Phytomonospora endophytica</name>
    <dbReference type="NCBI Taxonomy" id="714109"/>
    <lineage>
        <taxon>Bacteria</taxon>
        <taxon>Bacillati</taxon>
        <taxon>Actinomycetota</taxon>
        <taxon>Actinomycetes</taxon>
        <taxon>Micromonosporales</taxon>
        <taxon>Micromonosporaceae</taxon>
        <taxon>Phytomonospora</taxon>
    </lineage>
</organism>
<keyword evidence="4" id="KW-1185">Reference proteome</keyword>
<feature type="region of interest" description="Disordered" evidence="1">
    <location>
        <begin position="1"/>
        <end position="21"/>
    </location>
</feature>